<keyword evidence="3" id="KW-1185">Reference proteome</keyword>
<keyword evidence="1" id="KW-0812">Transmembrane</keyword>
<keyword evidence="1" id="KW-1133">Transmembrane helix</keyword>
<accession>A0A0L0CQB0</accession>
<feature type="transmembrane region" description="Helical" evidence="1">
    <location>
        <begin position="173"/>
        <end position="193"/>
    </location>
</feature>
<proteinExistence type="predicted"/>
<dbReference type="AlphaFoldDB" id="A0A0L0CQB0"/>
<keyword evidence="1" id="KW-0472">Membrane</keyword>
<comment type="caution">
    <text evidence="2">The sequence shown here is derived from an EMBL/GenBank/DDBJ whole genome shotgun (WGS) entry which is preliminary data.</text>
</comment>
<evidence type="ECO:0000256" key="1">
    <source>
        <dbReference type="SAM" id="Phobius"/>
    </source>
</evidence>
<feature type="transmembrane region" description="Helical" evidence="1">
    <location>
        <begin position="129"/>
        <end position="153"/>
    </location>
</feature>
<dbReference type="EMBL" id="JRES01000171">
    <property type="protein sequence ID" value="KNC33629.1"/>
    <property type="molecule type" value="Genomic_DNA"/>
</dbReference>
<gene>
    <name evidence="2" type="ORF">FF38_08763</name>
</gene>
<dbReference type="Proteomes" id="UP000037069">
    <property type="component" value="Unassembled WGS sequence"/>
</dbReference>
<protein>
    <submittedName>
        <fullName evidence="2">Uncharacterized protein</fullName>
    </submittedName>
</protein>
<organism evidence="2 3">
    <name type="scientific">Lucilia cuprina</name>
    <name type="common">Green bottle fly</name>
    <name type="synonym">Australian sheep blowfly</name>
    <dbReference type="NCBI Taxonomy" id="7375"/>
    <lineage>
        <taxon>Eukaryota</taxon>
        <taxon>Metazoa</taxon>
        <taxon>Ecdysozoa</taxon>
        <taxon>Arthropoda</taxon>
        <taxon>Hexapoda</taxon>
        <taxon>Insecta</taxon>
        <taxon>Pterygota</taxon>
        <taxon>Neoptera</taxon>
        <taxon>Endopterygota</taxon>
        <taxon>Diptera</taxon>
        <taxon>Brachycera</taxon>
        <taxon>Muscomorpha</taxon>
        <taxon>Oestroidea</taxon>
        <taxon>Calliphoridae</taxon>
        <taxon>Luciliinae</taxon>
        <taxon>Lucilia</taxon>
    </lineage>
</organism>
<evidence type="ECO:0000313" key="3">
    <source>
        <dbReference type="Proteomes" id="UP000037069"/>
    </source>
</evidence>
<sequence>MTRGIPNDSAASKAIRQLPTTSCGIGFKMMYNGTEGHAITPTGGQIGNLNIGIIFGNFFAPFNSVAVTVDSLSVESGDLIFSNEYSKELKESCCFCCWFPNSLVCCSYSSGNFKPLRTFCSNLITSSDFFSFTLVMGVEVTIFIGFIKSFFVALSANCSSLGTFCVDDDDGSVVAAVVVVVVVVVAAAALGVFNKSSLKSSLSSLLCSSFMGEYGYLSDSSSKFILLTSANGVGSSDKEALPSRKNTQLMVNSNSAAVTLRDTGFRLNVKLCCVDSILAYLRIFILALAKTRFLPMGVIWKKGGNNFAFCKGENKKSVKESFLLESLQRK</sequence>
<evidence type="ECO:0000313" key="2">
    <source>
        <dbReference type="EMBL" id="KNC33629.1"/>
    </source>
</evidence>
<name>A0A0L0CQB0_LUCCU</name>
<reference evidence="2 3" key="1">
    <citation type="journal article" date="2015" name="Nat. Commun.">
        <title>Lucilia cuprina genome unlocks parasitic fly biology to underpin future interventions.</title>
        <authorList>
            <person name="Anstead C.A."/>
            <person name="Korhonen P.K."/>
            <person name="Young N.D."/>
            <person name="Hall R.S."/>
            <person name="Jex A.R."/>
            <person name="Murali S.C."/>
            <person name="Hughes D.S."/>
            <person name="Lee S.F."/>
            <person name="Perry T."/>
            <person name="Stroehlein A.J."/>
            <person name="Ansell B.R."/>
            <person name="Breugelmans B."/>
            <person name="Hofmann A."/>
            <person name="Qu J."/>
            <person name="Dugan S."/>
            <person name="Lee S.L."/>
            <person name="Chao H."/>
            <person name="Dinh H."/>
            <person name="Han Y."/>
            <person name="Doddapaneni H.V."/>
            <person name="Worley K.C."/>
            <person name="Muzny D.M."/>
            <person name="Ioannidis P."/>
            <person name="Waterhouse R.M."/>
            <person name="Zdobnov E.M."/>
            <person name="James P.J."/>
            <person name="Bagnall N.H."/>
            <person name="Kotze A.C."/>
            <person name="Gibbs R.A."/>
            <person name="Richards S."/>
            <person name="Batterham P."/>
            <person name="Gasser R.B."/>
        </authorList>
    </citation>
    <scope>NUCLEOTIDE SEQUENCE [LARGE SCALE GENOMIC DNA]</scope>
    <source>
        <strain evidence="2 3">LS</strain>
        <tissue evidence="2">Full body</tissue>
    </source>
</reference>